<dbReference type="InterPro" id="IPR009288">
    <property type="entry name" value="AIG2-like_dom"/>
</dbReference>
<dbReference type="PATRIC" id="fig|1195763.3.peg.298"/>
<protein>
    <recommendedName>
        <fullName evidence="1">Gamma-glutamylcyclotransferase AIG2-like domain-containing protein</fullName>
    </recommendedName>
</protein>
<dbReference type="AlphaFoldDB" id="A0A0J1HB54"/>
<dbReference type="Pfam" id="PF06094">
    <property type="entry name" value="GGACT"/>
    <property type="match status" value="1"/>
</dbReference>
<dbReference type="Gene3D" id="3.10.490.10">
    <property type="entry name" value="Gamma-glutamyl cyclotransferase-like"/>
    <property type="match status" value="1"/>
</dbReference>
<dbReference type="Proteomes" id="UP000036097">
    <property type="component" value="Unassembled WGS sequence"/>
</dbReference>
<evidence type="ECO:0000313" key="3">
    <source>
        <dbReference type="Proteomes" id="UP000036097"/>
    </source>
</evidence>
<dbReference type="STRING" id="1195763.ABT56_01345"/>
<accession>A0A0J1HB54</accession>
<feature type="domain" description="Gamma-glutamylcyclotransferase AIG2-like" evidence="1">
    <location>
        <begin position="3"/>
        <end position="115"/>
    </location>
</feature>
<organism evidence="2 3">
    <name type="scientific">Photobacterium aquae</name>
    <dbReference type="NCBI Taxonomy" id="1195763"/>
    <lineage>
        <taxon>Bacteria</taxon>
        <taxon>Pseudomonadati</taxon>
        <taxon>Pseudomonadota</taxon>
        <taxon>Gammaproteobacteria</taxon>
        <taxon>Vibrionales</taxon>
        <taxon>Vibrionaceae</taxon>
        <taxon>Photobacterium</taxon>
    </lineage>
</organism>
<dbReference type="EMBL" id="LDOT01000002">
    <property type="protein sequence ID" value="KLV08888.1"/>
    <property type="molecule type" value="Genomic_DNA"/>
</dbReference>
<comment type="caution">
    <text evidence="2">The sequence shown here is derived from an EMBL/GenBank/DDBJ whole genome shotgun (WGS) entry which is preliminary data.</text>
</comment>
<keyword evidence="3" id="KW-1185">Reference proteome</keyword>
<dbReference type="OrthoDB" id="5567366at2"/>
<name>A0A0J1HB54_9GAMM</name>
<dbReference type="SUPFAM" id="SSF110857">
    <property type="entry name" value="Gamma-glutamyl cyclotransferase-like"/>
    <property type="match status" value="1"/>
</dbReference>
<proteinExistence type="predicted"/>
<evidence type="ECO:0000259" key="1">
    <source>
        <dbReference type="Pfam" id="PF06094"/>
    </source>
</evidence>
<evidence type="ECO:0000313" key="2">
    <source>
        <dbReference type="EMBL" id="KLV08888.1"/>
    </source>
</evidence>
<dbReference type="InterPro" id="IPR036568">
    <property type="entry name" value="GGCT-like_sf"/>
</dbReference>
<reference evidence="2 3" key="1">
    <citation type="submission" date="2015-05" db="EMBL/GenBank/DDBJ databases">
        <title>Photobacterium galathea sp. nov.</title>
        <authorList>
            <person name="Machado H."/>
            <person name="Gram L."/>
        </authorList>
    </citation>
    <scope>NUCLEOTIDE SEQUENCE [LARGE SCALE GENOMIC DNA]</scope>
    <source>
        <strain evidence="2 3">CGMCC 1.12159</strain>
    </source>
</reference>
<sequence length="199" mass="22557">MYIFGYGSLINQYSRQMTGNTQAAIPVTVHGLERHWGKVNGSYQIAPLVARMGKGHCNGVLVEVDEAALAQFDLREKGYTRVALEPGQIETFDRAQSALNCFNRELPLWVYTKDETEPPCQHWPIMQTYVDTVLAGCLSISPIFAKTFVETTNGWHYPRENDRHQPKYGKHAGVEREHLAHIDQLLAQIPRTTARFDKG</sequence>
<dbReference type="InterPro" id="IPR013024">
    <property type="entry name" value="GGCT-like"/>
</dbReference>
<dbReference type="RefSeq" id="WP_047877049.1">
    <property type="nucleotide sequence ID" value="NZ_LDOT01000002.1"/>
</dbReference>
<gene>
    <name evidence="2" type="ORF">ABT56_01345</name>
</gene>
<dbReference type="CDD" id="cd06661">
    <property type="entry name" value="GGCT_like"/>
    <property type="match status" value="1"/>
</dbReference>